<dbReference type="GO" id="GO:0009626">
    <property type="term" value="P:plant-type hypersensitive response"/>
    <property type="evidence" value="ECO:0007669"/>
    <property type="project" value="UniProtKB-ARBA"/>
</dbReference>
<dbReference type="GO" id="GO:0005524">
    <property type="term" value="F:ATP binding"/>
    <property type="evidence" value="ECO:0007669"/>
    <property type="project" value="UniProtKB-KW"/>
</dbReference>
<evidence type="ECO:0000259" key="7">
    <source>
        <dbReference type="Pfam" id="PF00931"/>
    </source>
</evidence>
<comment type="similarity">
    <text evidence="1">Belongs to the disease resistance NB-LRR family.</text>
</comment>
<dbReference type="InterPro" id="IPR055414">
    <property type="entry name" value="LRR_R13L4/SHOC2-like"/>
</dbReference>
<dbReference type="Pfam" id="PF25019">
    <property type="entry name" value="LRR_R13L1-DRL21"/>
    <property type="match status" value="1"/>
</dbReference>
<keyword evidence="6" id="KW-0067">ATP-binding</keyword>
<dbReference type="InterPro" id="IPR042197">
    <property type="entry name" value="Apaf_helical"/>
</dbReference>
<evidence type="ECO:0000256" key="2">
    <source>
        <dbReference type="ARBA" id="ARBA00022614"/>
    </source>
</evidence>
<evidence type="ECO:0000259" key="9">
    <source>
        <dbReference type="Pfam" id="PF23559"/>
    </source>
</evidence>
<dbReference type="PANTHER" id="PTHR36766">
    <property type="entry name" value="PLANT BROAD-SPECTRUM MILDEW RESISTANCE PROTEIN RPW8"/>
    <property type="match status" value="1"/>
</dbReference>
<dbReference type="Gene3D" id="1.20.5.4130">
    <property type="match status" value="1"/>
</dbReference>
<dbReference type="Pfam" id="PF18052">
    <property type="entry name" value="Rx_N"/>
    <property type="match status" value="1"/>
</dbReference>
<keyword evidence="2" id="KW-0433">Leucine-rich repeat</keyword>
<dbReference type="FunFam" id="1.10.10.10:FF:000322">
    <property type="entry name" value="Probable disease resistance protein At1g63360"/>
    <property type="match status" value="1"/>
</dbReference>
<sequence>MALISGVISNLLSLGATWFRRHLVPALSDEVESHQIETELKGFMRMLEQIKSTLYDAETREIRDLSVKLWLTELKRVAYDAEDVLDEYRYEVLRAQVEARDASSPDSRKRKLIRVPDGMLHQIRQIRSKFSEIVKARITLRLTEEDGPWHCNSDQQIPPTTHLVVDSDIIGREMEKKDLIDVLSSANHDGKIISVVTIVGTGGIGKTTLAKLVYNDQRYQQKFDKFVWVCVSQDFNVQRLTREVLESITGESCGLTNLSALQERMKEEISNKRVFLVFDDVWNENRILWELFQAPFKSASLMNTLVTTRNEPVARIMQTVPTFYISYMSEEQSWQLFQHYAFGEATQNMSLNFVEIGKQIMKKCGLLPLAIKSIASLLRHEPKEESWREILESELWESGASNALQISYARLPTYLKPCFLYCSMFPRDYCYNAEKLVKLWISQGYVQTNGLKNAEKIGLKYAKQLSQRSFFQGQYILDERMENFMFTLHDMIHDLAQFNSGHACYSIEGAMVPKFPAKLYHLSVNRWVKPEETPPPCKFATLRSLIIIGNWVNSLSAFDFSKAQNLRTLRLRLGHADLESHFSFANLKHLRHLSIGDGYSKRLPECICSLYNLQYLDLKDCSMIELPECIGNLVSLEELTIEDCSDLEVLPVSLCQLKALRNLNLKSLFGLKELPPDIGNLVSLEKLISFRCQKLRVLPVSLCQLKFLQELNVECSKLEKLPPDMGNLTNLQLLYISSENISSLPPSLNKIIRIPTELRMELGCRRIGWLKDFVDLEGKLELLKLCHVGCLEDVHCANLASMHNLQHLTLSWTDDDFDCEYYEEKEVRLSINSDGAASCEFDHCSLMDMLQPHPNLKELKICSYGSLTFPDWFGNPTICRSLETITLYWCKSITFLPLGRLEKLKHLHISKCSSLQFIEEQSLPLALEQIKIDDCESLIAVTGIRRLKSLVKFHIADCRNLHWLDFCGDTVVSRCPKVREYRPIFELLYYDYSCLHQDIDYKGVAGAEFDAGCALREARSPYLINH</sequence>
<gene>
    <name evidence="12" type="ORF">LUZ62_089444</name>
</gene>
<dbReference type="InterPro" id="IPR036388">
    <property type="entry name" value="WH-like_DNA-bd_sf"/>
</dbReference>
<reference evidence="12" key="1">
    <citation type="submission" date="2022-08" db="EMBL/GenBank/DDBJ databases">
        <authorList>
            <person name="Marques A."/>
        </authorList>
    </citation>
    <scope>NUCLEOTIDE SEQUENCE</scope>
    <source>
        <strain evidence="12">RhyPub2mFocal</strain>
        <tissue evidence="12">Leaves</tissue>
    </source>
</reference>
<dbReference type="InterPro" id="IPR032675">
    <property type="entry name" value="LRR_dom_sf"/>
</dbReference>
<evidence type="ECO:0000313" key="13">
    <source>
        <dbReference type="Proteomes" id="UP001140206"/>
    </source>
</evidence>
<dbReference type="GO" id="GO:0042742">
    <property type="term" value="P:defense response to bacterium"/>
    <property type="evidence" value="ECO:0007669"/>
    <property type="project" value="UniProtKB-ARBA"/>
</dbReference>
<evidence type="ECO:0000256" key="1">
    <source>
        <dbReference type="ARBA" id="ARBA00008894"/>
    </source>
</evidence>
<feature type="domain" description="Disease resistance protein winged helix" evidence="9">
    <location>
        <begin position="424"/>
        <end position="496"/>
    </location>
</feature>
<feature type="domain" description="NB-ARC" evidence="7">
    <location>
        <begin position="175"/>
        <end position="344"/>
    </location>
</feature>
<proteinExistence type="inferred from homology"/>
<feature type="domain" description="R13L1/DRL21-like LRR repeat region" evidence="11">
    <location>
        <begin position="767"/>
        <end position="912"/>
    </location>
</feature>
<dbReference type="GO" id="GO:0043531">
    <property type="term" value="F:ADP binding"/>
    <property type="evidence" value="ECO:0007669"/>
    <property type="project" value="InterPro"/>
</dbReference>
<dbReference type="Pfam" id="PF00931">
    <property type="entry name" value="NB-ARC"/>
    <property type="match status" value="1"/>
</dbReference>
<dbReference type="Gene3D" id="1.10.8.430">
    <property type="entry name" value="Helical domain of apoptotic protease-activating factors"/>
    <property type="match status" value="1"/>
</dbReference>
<dbReference type="PANTHER" id="PTHR36766:SF40">
    <property type="entry name" value="DISEASE RESISTANCE PROTEIN RGA3"/>
    <property type="match status" value="1"/>
</dbReference>
<name>A0AAV8CGT0_9POAL</name>
<comment type="caution">
    <text evidence="12">The sequence shown here is derived from an EMBL/GenBank/DDBJ whole genome shotgun (WGS) entry which is preliminary data.</text>
</comment>
<dbReference type="InterPro" id="IPR058922">
    <property type="entry name" value="WHD_DRP"/>
</dbReference>
<dbReference type="Gene3D" id="3.80.10.10">
    <property type="entry name" value="Ribonuclease Inhibitor"/>
    <property type="match status" value="2"/>
</dbReference>
<keyword evidence="4" id="KW-0547">Nucleotide-binding</keyword>
<evidence type="ECO:0000256" key="6">
    <source>
        <dbReference type="ARBA" id="ARBA00022840"/>
    </source>
</evidence>
<dbReference type="Pfam" id="PF23598">
    <property type="entry name" value="LRR_14"/>
    <property type="match status" value="1"/>
</dbReference>
<dbReference type="Proteomes" id="UP001140206">
    <property type="component" value="Chromosome 5"/>
</dbReference>
<dbReference type="Gene3D" id="3.40.50.300">
    <property type="entry name" value="P-loop containing nucleotide triphosphate hydrolases"/>
    <property type="match status" value="1"/>
</dbReference>
<dbReference type="SUPFAM" id="SSF52540">
    <property type="entry name" value="P-loop containing nucleoside triphosphate hydrolases"/>
    <property type="match status" value="1"/>
</dbReference>
<keyword evidence="3" id="KW-0677">Repeat</keyword>
<dbReference type="PRINTS" id="PR00364">
    <property type="entry name" value="DISEASERSIST"/>
</dbReference>
<feature type="domain" description="Disease resistance R13L4/SHOC-2-like LRR" evidence="10">
    <location>
        <begin position="606"/>
        <end position="717"/>
    </location>
</feature>
<evidence type="ECO:0000256" key="5">
    <source>
        <dbReference type="ARBA" id="ARBA00022821"/>
    </source>
</evidence>
<dbReference type="Pfam" id="PF23559">
    <property type="entry name" value="WHD_DRP"/>
    <property type="match status" value="1"/>
</dbReference>
<dbReference type="InterPro" id="IPR041118">
    <property type="entry name" value="Rx_N"/>
</dbReference>
<dbReference type="InterPro" id="IPR056789">
    <property type="entry name" value="LRR_R13L1-DRL21"/>
</dbReference>
<evidence type="ECO:0000313" key="12">
    <source>
        <dbReference type="EMBL" id="KAJ4755039.1"/>
    </source>
</evidence>
<dbReference type="AlphaFoldDB" id="A0AAV8CGT0"/>
<dbReference type="InterPro" id="IPR027417">
    <property type="entry name" value="P-loop_NTPase"/>
</dbReference>
<evidence type="ECO:0000256" key="4">
    <source>
        <dbReference type="ARBA" id="ARBA00022741"/>
    </source>
</evidence>
<dbReference type="Gene3D" id="1.10.10.10">
    <property type="entry name" value="Winged helix-like DNA-binding domain superfamily/Winged helix DNA-binding domain"/>
    <property type="match status" value="1"/>
</dbReference>
<evidence type="ECO:0000259" key="11">
    <source>
        <dbReference type="Pfam" id="PF25019"/>
    </source>
</evidence>
<dbReference type="InterPro" id="IPR002182">
    <property type="entry name" value="NB-ARC"/>
</dbReference>
<evidence type="ECO:0000256" key="3">
    <source>
        <dbReference type="ARBA" id="ARBA00022737"/>
    </source>
</evidence>
<accession>A0AAV8CGT0</accession>
<dbReference type="GO" id="GO:0002758">
    <property type="term" value="P:innate immune response-activating signaling pathway"/>
    <property type="evidence" value="ECO:0007669"/>
    <property type="project" value="UniProtKB-ARBA"/>
</dbReference>
<evidence type="ECO:0000259" key="10">
    <source>
        <dbReference type="Pfam" id="PF23598"/>
    </source>
</evidence>
<organism evidence="12 13">
    <name type="scientific">Rhynchospora pubera</name>
    <dbReference type="NCBI Taxonomy" id="906938"/>
    <lineage>
        <taxon>Eukaryota</taxon>
        <taxon>Viridiplantae</taxon>
        <taxon>Streptophyta</taxon>
        <taxon>Embryophyta</taxon>
        <taxon>Tracheophyta</taxon>
        <taxon>Spermatophyta</taxon>
        <taxon>Magnoliopsida</taxon>
        <taxon>Liliopsida</taxon>
        <taxon>Poales</taxon>
        <taxon>Cyperaceae</taxon>
        <taxon>Cyperoideae</taxon>
        <taxon>Rhynchosporeae</taxon>
        <taxon>Rhynchospora</taxon>
    </lineage>
</organism>
<dbReference type="EMBL" id="JAMFTS010000005">
    <property type="protein sequence ID" value="KAJ4755039.1"/>
    <property type="molecule type" value="Genomic_DNA"/>
</dbReference>
<protein>
    <submittedName>
        <fullName evidence="12">Disease resistance protein (CC-NBS-LRR class) family</fullName>
    </submittedName>
</protein>
<dbReference type="SUPFAM" id="SSF52058">
    <property type="entry name" value="L domain-like"/>
    <property type="match status" value="1"/>
</dbReference>
<feature type="domain" description="Disease resistance N-terminal" evidence="8">
    <location>
        <begin position="23"/>
        <end position="103"/>
    </location>
</feature>
<evidence type="ECO:0000259" key="8">
    <source>
        <dbReference type="Pfam" id="PF18052"/>
    </source>
</evidence>
<keyword evidence="13" id="KW-1185">Reference proteome</keyword>
<keyword evidence="5" id="KW-0611">Plant defense</keyword>